<dbReference type="PANTHER" id="PTHR10790">
    <property type="entry name" value="TPR-DOMAIN CONTAINING PROTEIN"/>
    <property type="match status" value="1"/>
</dbReference>
<dbReference type="PANTHER" id="PTHR10790:SF51">
    <property type="entry name" value="TETRATRICOPEPTIDE REPEAT PROTEIN"/>
    <property type="match status" value="1"/>
</dbReference>
<feature type="transmembrane region" description="Helical" evidence="1">
    <location>
        <begin position="549"/>
        <end position="568"/>
    </location>
</feature>
<evidence type="ECO:0000313" key="3">
    <source>
        <dbReference type="Proteomes" id="UP000177053"/>
    </source>
</evidence>
<dbReference type="AlphaFoldDB" id="A0A1F7X870"/>
<reference evidence="2 3" key="1">
    <citation type="journal article" date="2016" name="Nat. Commun.">
        <title>Thousands of microbial genomes shed light on interconnected biogeochemical processes in an aquifer system.</title>
        <authorList>
            <person name="Anantharaman K."/>
            <person name="Brown C.T."/>
            <person name="Hug L.A."/>
            <person name="Sharon I."/>
            <person name="Castelle C.J."/>
            <person name="Probst A.J."/>
            <person name="Thomas B.C."/>
            <person name="Singh A."/>
            <person name="Wilkins M.J."/>
            <person name="Karaoz U."/>
            <person name="Brodie E.L."/>
            <person name="Williams K.H."/>
            <person name="Hubbard S.S."/>
            <person name="Banfield J.F."/>
        </authorList>
    </citation>
    <scope>NUCLEOTIDE SEQUENCE [LARGE SCALE GENOMIC DNA]</scope>
</reference>
<gene>
    <name evidence="2" type="ORF">A2Z22_00625</name>
</gene>
<evidence type="ECO:0008006" key="4">
    <source>
        <dbReference type="Google" id="ProtNLM"/>
    </source>
</evidence>
<feature type="transmembrane region" description="Helical" evidence="1">
    <location>
        <begin position="184"/>
        <end position="207"/>
    </location>
</feature>
<keyword evidence="1" id="KW-1133">Transmembrane helix</keyword>
<organism evidence="2 3">
    <name type="scientific">Candidatus Woesebacteria bacterium RBG_16_34_12</name>
    <dbReference type="NCBI Taxonomy" id="1802480"/>
    <lineage>
        <taxon>Bacteria</taxon>
        <taxon>Candidatus Woeseibacteriota</taxon>
    </lineage>
</organism>
<name>A0A1F7X870_9BACT</name>
<keyword evidence="1" id="KW-0472">Membrane</keyword>
<dbReference type="EMBL" id="MGFS01000022">
    <property type="protein sequence ID" value="OGM11250.1"/>
    <property type="molecule type" value="Genomic_DNA"/>
</dbReference>
<feature type="transmembrane region" description="Helical" evidence="1">
    <location>
        <begin position="67"/>
        <end position="84"/>
    </location>
</feature>
<keyword evidence="1" id="KW-0812">Transmembrane</keyword>
<feature type="transmembrane region" description="Helical" evidence="1">
    <location>
        <begin position="36"/>
        <end position="55"/>
    </location>
</feature>
<feature type="transmembrane region" description="Helical" evidence="1">
    <location>
        <begin position="7"/>
        <end position="30"/>
    </location>
</feature>
<protein>
    <recommendedName>
        <fullName evidence="4">YYY membrane protein</fullName>
    </recommendedName>
</protein>
<feature type="transmembrane region" description="Helical" evidence="1">
    <location>
        <begin position="356"/>
        <end position="375"/>
    </location>
</feature>
<sequence length="721" mass="83364">MSSDLTYIIWWWFIFFLFGLVSIPLTWLFFRRFIDLGYGFSKTIGLIIVAYFIFLTGISHILPFTKTWLYVVFLSYTTVNYYIFKIKRKEIVSDVLKNIRVLIAQEILFIIGLLFWSYVRAHNPEIRGLEKFMDFGFINSILRSKYLPPTDMWFAGLSINYYWFGHFFVALISKFSNIPSSVTYNLMLATILGLSLMGVFSLSSTLIKNSFQKINPKHIFIAGLLSAILLNFAGNFHTPYYLSKEGRDKYWYPDATRFIGYNPDIDDKTIHEFPIYSYVVADLHAHLINLPFVLLYIALLFNFVSESSNLKAQKSKQFSNINFPIKKLFKTLELRIFKLFGIWSPTRRALKLGKNLEFRISNIIPLGFILGIMFMTSTWDFGNYLLTTGVVIGFFNLKKNGFNFNTIISSAITIGVLLIISGITIYPFLINFQSIAQGVKLVHSHSPLWQLAILWGFPAILTVIFMLFLILVKPKIRKSDLFIFSLHVASWILIILPEIFYVKDIYIASHYRANTMFKLTYQAFVMFYLSAGYIAVRTITLINKQLLKLATGVIFIIIFSLVLIYPSIAINSYYADLKNYSGLNGILWLKKQFPEYYAVVAWFNQNIDNQPVVLEAPGDSYTDFNVISSYTGLPTVSGWFVHEWLWRGDASFPQARVTDINQIYTSNDINLSKSLLKKYKVEYVIIGSFERQKFPTLNEARFQQLGQLVFSSGNTKVYKLN</sequence>
<feature type="transmembrane region" description="Helical" evidence="1">
    <location>
        <begin position="152"/>
        <end position="172"/>
    </location>
</feature>
<comment type="caution">
    <text evidence="2">The sequence shown here is derived from an EMBL/GenBank/DDBJ whole genome shotgun (WGS) entry which is preliminary data.</text>
</comment>
<proteinExistence type="predicted"/>
<dbReference type="Proteomes" id="UP000177053">
    <property type="component" value="Unassembled WGS sequence"/>
</dbReference>
<feature type="transmembrane region" description="Helical" evidence="1">
    <location>
        <begin position="521"/>
        <end position="542"/>
    </location>
</feature>
<feature type="transmembrane region" description="Helical" evidence="1">
    <location>
        <begin position="99"/>
        <end position="119"/>
    </location>
</feature>
<feature type="transmembrane region" description="Helical" evidence="1">
    <location>
        <begin position="449"/>
        <end position="472"/>
    </location>
</feature>
<feature type="transmembrane region" description="Helical" evidence="1">
    <location>
        <begin position="283"/>
        <end position="304"/>
    </location>
</feature>
<evidence type="ECO:0000313" key="2">
    <source>
        <dbReference type="EMBL" id="OGM11250.1"/>
    </source>
</evidence>
<feature type="transmembrane region" description="Helical" evidence="1">
    <location>
        <begin position="481"/>
        <end position="501"/>
    </location>
</feature>
<evidence type="ECO:0000256" key="1">
    <source>
        <dbReference type="SAM" id="Phobius"/>
    </source>
</evidence>
<feature type="transmembrane region" description="Helical" evidence="1">
    <location>
        <begin position="404"/>
        <end position="429"/>
    </location>
</feature>
<dbReference type="InterPro" id="IPR018746">
    <property type="entry name" value="DUF2298"/>
</dbReference>
<accession>A0A1F7X870</accession>
<dbReference type="Pfam" id="PF10060">
    <property type="entry name" value="DUF2298"/>
    <property type="match status" value="1"/>
</dbReference>
<feature type="transmembrane region" description="Helical" evidence="1">
    <location>
        <begin position="219"/>
        <end position="242"/>
    </location>
</feature>